<reference evidence="1 2" key="1">
    <citation type="journal article" date="2022" name="Hortic Res">
        <title>A haplotype resolved chromosomal level avocado genome allows analysis of novel avocado genes.</title>
        <authorList>
            <person name="Nath O."/>
            <person name="Fletcher S.J."/>
            <person name="Hayward A."/>
            <person name="Shaw L.M."/>
            <person name="Masouleh A.K."/>
            <person name="Furtado A."/>
            <person name="Henry R.J."/>
            <person name="Mitter N."/>
        </authorList>
    </citation>
    <scope>NUCLEOTIDE SEQUENCE [LARGE SCALE GENOMIC DNA]</scope>
    <source>
        <strain evidence="2">cv. Hass</strain>
    </source>
</reference>
<dbReference type="EMBL" id="CM056809">
    <property type="protein sequence ID" value="KAJ8649742.1"/>
    <property type="molecule type" value="Genomic_DNA"/>
</dbReference>
<comment type="caution">
    <text evidence="1">The sequence shown here is derived from an EMBL/GenBank/DDBJ whole genome shotgun (WGS) entry which is preliminary data.</text>
</comment>
<gene>
    <name evidence="1" type="ORF">MRB53_002765</name>
</gene>
<keyword evidence="2" id="KW-1185">Reference proteome</keyword>
<proteinExistence type="predicted"/>
<protein>
    <submittedName>
        <fullName evidence="1">Uncharacterized protein</fullName>
    </submittedName>
</protein>
<evidence type="ECO:0000313" key="1">
    <source>
        <dbReference type="EMBL" id="KAJ8649742.1"/>
    </source>
</evidence>
<accession>A0ACC2MXT5</accession>
<sequence>MGAACGEKNDGARQTVMQGGYRGESVPDGCCDVACRTDGDVGRMQGRERTWWVVDGDARGCCCMRLARR</sequence>
<name>A0ACC2MXT5_PERAE</name>
<dbReference type="Proteomes" id="UP001234297">
    <property type="component" value="Chromosome 1"/>
</dbReference>
<evidence type="ECO:0000313" key="2">
    <source>
        <dbReference type="Proteomes" id="UP001234297"/>
    </source>
</evidence>
<organism evidence="1 2">
    <name type="scientific">Persea americana</name>
    <name type="common">Avocado</name>
    <dbReference type="NCBI Taxonomy" id="3435"/>
    <lineage>
        <taxon>Eukaryota</taxon>
        <taxon>Viridiplantae</taxon>
        <taxon>Streptophyta</taxon>
        <taxon>Embryophyta</taxon>
        <taxon>Tracheophyta</taxon>
        <taxon>Spermatophyta</taxon>
        <taxon>Magnoliopsida</taxon>
        <taxon>Magnoliidae</taxon>
        <taxon>Laurales</taxon>
        <taxon>Lauraceae</taxon>
        <taxon>Persea</taxon>
    </lineage>
</organism>